<keyword evidence="5" id="KW-1185">Reference proteome</keyword>
<dbReference type="InterPro" id="IPR050491">
    <property type="entry name" value="AmpC-like"/>
</dbReference>
<evidence type="ECO:0000313" key="4">
    <source>
        <dbReference type="EMBL" id="CAK7215784.1"/>
    </source>
</evidence>
<comment type="caution">
    <text evidence="4">The sequence shown here is derived from an EMBL/GenBank/DDBJ whole genome shotgun (WGS) entry which is preliminary data.</text>
</comment>
<dbReference type="PANTHER" id="PTHR46825:SF9">
    <property type="entry name" value="BETA-LACTAMASE-RELATED DOMAIN-CONTAINING PROTEIN"/>
    <property type="match status" value="1"/>
</dbReference>
<organism evidence="4 5">
    <name type="scientific">Sporothrix bragantina</name>
    <dbReference type="NCBI Taxonomy" id="671064"/>
    <lineage>
        <taxon>Eukaryota</taxon>
        <taxon>Fungi</taxon>
        <taxon>Dikarya</taxon>
        <taxon>Ascomycota</taxon>
        <taxon>Pezizomycotina</taxon>
        <taxon>Sordariomycetes</taxon>
        <taxon>Sordariomycetidae</taxon>
        <taxon>Ophiostomatales</taxon>
        <taxon>Ophiostomataceae</taxon>
        <taxon>Sporothrix</taxon>
    </lineage>
</organism>
<dbReference type="SUPFAM" id="SSF56601">
    <property type="entry name" value="beta-lactamase/transpeptidase-like"/>
    <property type="match status" value="1"/>
</dbReference>
<dbReference type="InterPro" id="IPR012338">
    <property type="entry name" value="Beta-lactam/transpept-like"/>
</dbReference>
<feature type="domain" description="Beta-lactamase-related" evidence="3">
    <location>
        <begin position="34"/>
        <end position="419"/>
    </location>
</feature>
<dbReference type="Gene3D" id="2.40.128.600">
    <property type="match status" value="1"/>
</dbReference>
<accession>A0ABP0B882</accession>
<dbReference type="Gene3D" id="3.40.710.10">
    <property type="entry name" value="DD-peptidase/beta-lactamase superfamily"/>
    <property type="match status" value="1"/>
</dbReference>
<dbReference type="EMBL" id="CAWUHC010000015">
    <property type="protein sequence ID" value="CAK7215784.1"/>
    <property type="molecule type" value="Genomic_DNA"/>
</dbReference>
<comment type="similarity">
    <text evidence="1">Belongs to the peptidase S12 family.</text>
</comment>
<evidence type="ECO:0000259" key="3">
    <source>
        <dbReference type="Pfam" id="PF00144"/>
    </source>
</evidence>
<feature type="region of interest" description="Disordered" evidence="2">
    <location>
        <begin position="1"/>
        <end position="26"/>
    </location>
</feature>
<protein>
    <recommendedName>
        <fullName evidence="3">Beta-lactamase-related domain-containing protein</fullName>
    </recommendedName>
</protein>
<gene>
    <name evidence="4" type="ORF">SBRCBS47491_002601</name>
</gene>
<reference evidence="4 5" key="1">
    <citation type="submission" date="2024-01" db="EMBL/GenBank/DDBJ databases">
        <authorList>
            <person name="Allen C."/>
            <person name="Tagirdzhanova G."/>
        </authorList>
    </citation>
    <scope>NUCLEOTIDE SEQUENCE [LARGE SCALE GENOMIC DNA]</scope>
</reference>
<evidence type="ECO:0000313" key="5">
    <source>
        <dbReference type="Proteomes" id="UP001642406"/>
    </source>
</evidence>
<name>A0ABP0B882_9PEZI</name>
<sequence>MFAAESSDATRHQTFKSSGLAGSDAAASPFDDDFRSLVAKTLKSWRIPGIAVAVVDGDHTWTEGFGTAVIPDTPVTPDTLFYTASNTKAFVAAALSLMVDSGNFSVGDKPLDWRTPLSTIMPDDFVVGSEYTVDDDITKADSAWATRRLTIEDALSHRTGFAAHDLSRSRRYGLAPDSQGRNATVRDVTRSLRYLPLHTSPRTEWRYSNLMYLVLSHAIETLLAVDAKTRPWLGDVLHDWIWQPLGMTSTFFSLDDARAAPNVLAQGYYYNGDNDKESTGNSYVSVPHMPLEEVSGAGATISTVRDYAQWLRCWIDGPAFSSEGGTASTATSTDACAGIPFTRASLDAVLAPKMFTSHSSASPEPFDAPMAYASGWQTTSYKGHRFWGHSGGSNAFGSQAYFFPDDRYGLVLFGNTAVTSNMAELIIMWHLVDVKFGIPHEQRYDWDEIYRRSTAARVARIDSALERLFPDVADPPKLPALPPKDYTGTYHHPAYQNMTIEVAEDSSSYNYEKSQRSRLMGGRSKNYEVTLIAERYEHTWPTLCEFIHVSGEHWLVYTDMLYERSGNFRSYARASFDVGADGRAHTLIVEFWNADDDTVEGVIPFVRIDT</sequence>
<evidence type="ECO:0000256" key="1">
    <source>
        <dbReference type="ARBA" id="ARBA00038215"/>
    </source>
</evidence>
<dbReference type="PANTHER" id="PTHR46825">
    <property type="entry name" value="D-ALANYL-D-ALANINE-CARBOXYPEPTIDASE/ENDOPEPTIDASE AMPH"/>
    <property type="match status" value="1"/>
</dbReference>
<dbReference type="InterPro" id="IPR001466">
    <property type="entry name" value="Beta-lactam-related"/>
</dbReference>
<evidence type="ECO:0000256" key="2">
    <source>
        <dbReference type="SAM" id="MobiDB-lite"/>
    </source>
</evidence>
<dbReference type="Proteomes" id="UP001642406">
    <property type="component" value="Unassembled WGS sequence"/>
</dbReference>
<feature type="compositionally biased region" description="Low complexity" evidence="2">
    <location>
        <begin position="17"/>
        <end position="26"/>
    </location>
</feature>
<proteinExistence type="inferred from homology"/>
<dbReference type="Pfam" id="PF00144">
    <property type="entry name" value="Beta-lactamase"/>
    <property type="match status" value="1"/>
</dbReference>